<name>A0A644XLP1_9ZZZZ</name>
<dbReference type="Pfam" id="PF05015">
    <property type="entry name" value="HigB-like_toxin"/>
    <property type="match status" value="1"/>
</dbReference>
<dbReference type="InterPro" id="IPR035093">
    <property type="entry name" value="RelE/ParE_toxin_dom_sf"/>
</dbReference>
<dbReference type="PANTHER" id="PTHR40266:SF2">
    <property type="entry name" value="TOXIN HIGB-1"/>
    <property type="match status" value="1"/>
</dbReference>
<dbReference type="PANTHER" id="PTHR40266">
    <property type="entry name" value="TOXIN HIGB-1"/>
    <property type="match status" value="1"/>
</dbReference>
<dbReference type="EMBL" id="VSSQ01002372">
    <property type="protein sequence ID" value="MPM15014.1"/>
    <property type="molecule type" value="Genomic_DNA"/>
</dbReference>
<comment type="caution">
    <text evidence="1">The sequence shown here is derived from an EMBL/GenBank/DDBJ whole genome shotgun (WGS) entry which is preliminary data.</text>
</comment>
<gene>
    <name evidence="1" type="primary">higB-1_1</name>
    <name evidence="1" type="ORF">SDC9_61379</name>
</gene>
<reference evidence="1" key="1">
    <citation type="submission" date="2019-08" db="EMBL/GenBank/DDBJ databases">
        <authorList>
            <person name="Kucharzyk K."/>
            <person name="Murdoch R.W."/>
            <person name="Higgins S."/>
            <person name="Loffler F."/>
        </authorList>
    </citation>
    <scope>NUCLEOTIDE SEQUENCE</scope>
</reference>
<dbReference type="InterPro" id="IPR007711">
    <property type="entry name" value="HigB-1"/>
</dbReference>
<protein>
    <submittedName>
        <fullName evidence="1">Toxin HigB-1</fullName>
    </submittedName>
</protein>
<evidence type="ECO:0000313" key="1">
    <source>
        <dbReference type="EMBL" id="MPM15014.1"/>
    </source>
</evidence>
<dbReference type="AlphaFoldDB" id="A0A644XLP1"/>
<dbReference type="SUPFAM" id="SSF143011">
    <property type="entry name" value="RelE-like"/>
    <property type="match status" value="1"/>
</dbReference>
<accession>A0A644XLP1</accession>
<sequence>MIGSFGSKDTERIWHEQYVKGVDRTVQRATLRKLELIHAVRDVEDLRVPPGNRLGRLVGDRHGQHSVRVNAQWRICFVWREGGAEDVGLVDYH</sequence>
<proteinExistence type="predicted"/>
<dbReference type="Gene3D" id="3.30.2310.20">
    <property type="entry name" value="RelE-like"/>
    <property type="match status" value="1"/>
</dbReference>
<organism evidence="1">
    <name type="scientific">bioreactor metagenome</name>
    <dbReference type="NCBI Taxonomy" id="1076179"/>
    <lineage>
        <taxon>unclassified sequences</taxon>
        <taxon>metagenomes</taxon>
        <taxon>ecological metagenomes</taxon>
    </lineage>
</organism>